<keyword evidence="3" id="KW-1185">Reference proteome</keyword>
<sequence length="365" mass="40075">MGCLSSKSSTTIVLDPRQLKRSNSGRHLQFEVPSTYYSGGPIIEEVQSDGGDQQQHSIRAVIGMTGMGFLNGSVDIEVTRNKGSGFAERIVGQMDISTAATSTLPEAPHAQISPHCEDFLDCLSDHGNSPVEEVIPPVQTKLDETSQKFLEAAKSAQAQFLHYLTPEGKAEFRCIGKAGAVDLIAKDPPPGEPFPIVAGSRSFGAEEIDLNFMLDLLMDPATRYKYNPQAGEGEILRRGMIDEPHRRLDVHYAEFKGLFTVSARDCVYAILRERINENLWMVSWQSVEVPECPEGSRHADHVRSHLICCGYAIEIDPRTKDLTVTMVNRANPAGNVHMIPGWVALKGLKGQPASLNNLYGFLKGK</sequence>
<dbReference type="InterPro" id="IPR051213">
    <property type="entry name" value="START_lipid_transfer"/>
</dbReference>
<evidence type="ECO:0000259" key="1">
    <source>
        <dbReference type="PROSITE" id="PS50848"/>
    </source>
</evidence>
<dbReference type="GO" id="GO:0005737">
    <property type="term" value="C:cytoplasm"/>
    <property type="evidence" value="ECO:0007669"/>
    <property type="project" value="UniProtKB-ARBA"/>
</dbReference>
<dbReference type="OrthoDB" id="438014at2759"/>
<name>A0A7J6L356_PERCH</name>
<dbReference type="PROSITE" id="PS50848">
    <property type="entry name" value="START"/>
    <property type="match status" value="1"/>
</dbReference>
<dbReference type="GO" id="GO:0008289">
    <property type="term" value="F:lipid binding"/>
    <property type="evidence" value="ECO:0007669"/>
    <property type="project" value="InterPro"/>
</dbReference>
<dbReference type="EMBL" id="JAAPAO010000778">
    <property type="protein sequence ID" value="KAF4653898.1"/>
    <property type="molecule type" value="Genomic_DNA"/>
</dbReference>
<dbReference type="InterPro" id="IPR023393">
    <property type="entry name" value="START-like_dom_sf"/>
</dbReference>
<dbReference type="Proteomes" id="UP000591131">
    <property type="component" value="Unassembled WGS sequence"/>
</dbReference>
<gene>
    <name evidence="2" type="ORF">FOL47_010237</name>
</gene>
<dbReference type="PANTHER" id="PTHR19308">
    <property type="entry name" value="PHOSPHATIDYLCHOLINE TRANSFER PROTEIN"/>
    <property type="match status" value="1"/>
</dbReference>
<organism evidence="2 3">
    <name type="scientific">Perkinsus chesapeaki</name>
    <name type="common">Clam parasite</name>
    <name type="synonym">Perkinsus andrewsi</name>
    <dbReference type="NCBI Taxonomy" id="330153"/>
    <lineage>
        <taxon>Eukaryota</taxon>
        <taxon>Sar</taxon>
        <taxon>Alveolata</taxon>
        <taxon>Perkinsozoa</taxon>
        <taxon>Perkinsea</taxon>
        <taxon>Perkinsida</taxon>
        <taxon>Perkinsidae</taxon>
        <taxon>Perkinsus</taxon>
    </lineage>
</organism>
<dbReference type="InterPro" id="IPR002913">
    <property type="entry name" value="START_lipid-bd_dom"/>
</dbReference>
<evidence type="ECO:0000313" key="3">
    <source>
        <dbReference type="Proteomes" id="UP000591131"/>
    </source>
</evidence>
<proteinExistence type="predicted"/>
<evidence type="ECO:0000313" key="2">
    <source>
        <dbReference type="EMBL" id="KAF4653898.1"/>
    </source>
</evidence>
<dbReference type="CDD" id="cd00177">
    <property type="entry name" value="START"/>
    <property type="match status" value="1"/>
</dbReference>
<accession>A0A7J6L356</accession>
<dbReference type="Pfam" id="PF01852">
    <property type="entry name" value="START"/>
    <property type="match status" value="1"/>
</dbReference>
<dbReference type="Gene3D" id="3.30.530.20">
    <property type="match status" value="1"/>
</dbReference>
<protein>
    <recommendedName>
        <fullName evidence="1">START domain-containing protein</fullName>
    </recommendedName>
</protein>
<reference evidence="2 3" key="1">
    <citation type="submission" date="2020-04" db="EMBL/GenBank/DDBJ databases">
        <title>Perkinsus chesapeaki whole genome sequence.</title>
        <authorList>
            <person name="Bogema D.R."/>
        </authorList>
    </citation>
    <scope>NUCLEOTIDE SEQUENCE [LARGE SCALE GENOMIC DNA]</scope>
    <source>
        <strain evidence="2">ATCC PRA-425</strain>
    </source>
</reference>
<dbReference type="SUPFAM" id="SSF55961">
    <property type="entry name" value="Bet v1-like"/>
    <property type="match status" value="1"/>
</dbReference>
<comment type="caution">
    <text evidence="2">The sequence shown here is derived from an EMBL/GenBank/DDBJ whole genome shotgun (WGS) entry which is preliminary data.</text>
</comment>
<dbReference type="PANTHER" id="PTHR19308:SF14">
    <property type="entry name" value="START DOMAIN-CONTAINING PROTEIN"/>
    <property type="match status" value="1"/>
</dbReference>
<dbReference type="AlphaFoldDB" id="A0A7J6L356"/>
<feature type="domain" description="START" evidence="1">
    <location>
        <begin position="213"/>
        <end position="348"/>
    </location>
</feature>